<dbReference type="Proteomes" id="UP000249057">
    <property type="component" value="Unassembled WGS sequence"/>
</dbReference>
<name>A0ACD1FW93_9EURO</name>
<dbReference type="EMBL" id="KZ825391">
    <property type="protein sequence ID" value="RAH41277.1"/>
    <property type="molecule type" value="Genomic_DNA"/>
</dbReference>
<keyword evidence="2" id="KW-1185">Reference proteome</keyword>
<sequence>MTSLLNQAAWQPKARTRSLRVGPGPIPSPNEHEVVIKVAYAAVNPTDWKMQDTPYFELEYPFIWGNDVAGTIVQLGSEVTQFKVGQRVIGHCDSLLTRKATNAGFQLYTTVREILVAEVPDSLSLANAAVLPLSVSTAASALYVQLDLPFPSLSPKSTGKRIVLWGGSSSVGSSAIQLAVASGLEVLATASEANHDLVRSLGASQAFDHRDPDVVDQIASLVRQGDYVVDCIGSTDTQAKCGQILGRIGGGTLPVMLWPQGGLPENVRAVFVNGLDPGMVDLDVGNAVWRKFIPEALAAGKFQAKPDPRIVPGGLEKGYLGQSEWCTKTMDFPQFSRGSLEFQILFEDESEESEVFETESHSTL</sequence>
<evidence type="ECO:0000313" key="1">
    <source>
        <dbReference type="EMBL" id="RAH41277.1"/>
    </source>
</evidence>
<organism evidence="1 2">
    <name type="scientific">Aspergillus brunneoviolaceus CBS 621.78</name>
    <dbReference type="NCBI Taxonomy" id="1450534"/>
    <lineage>
        <taxon>Eukaryota</taxon>
        <taxon>Fungi</taxon>
        <taxon>Dikarya</taxon>
        <taxon>Ascomycota</taxon>
        <taxon>Pezizomycotina</taxon>
        <taxon>Eurotiomycetes</taxon>
        <taxon>Eurotiomycetidae</taxon>
        <taxon>Eurotiales</taxon>
        <taxon>Aspergillaceae</taxon>
        <taxon>Aspergillus</taxon>
        <taxon>Aspergillus subgen. Circumdati</taxon>
    </lineage>
</organism>
<gene>
    <name evidence="1" type="ORF">BO95DRAFT_468021</name>
</gene>
<protein>
    <submittedName>
        <fullName evidence="1">Alcohol dehydrogenase</fullName>
    </submittedName>
</protein>
<accession>A0ACD1FW93</accession>
<reference evidence="1" key="1">
    <citation type="submission" date="2018-02" db="EMBL/GenBank/DDBJ databases">
        <title>The genomes of Aspergillus section Nigri reveals drivers in fungal speciation.</title>
        <authorList>
            <consortium name="DOE Joint Genome Institute"/>
            <person name="Vesth T.C."/>
            <person name="Nybo J."/>
            <person name="Theobald S."/>
            <person name="Brandl J."/>
            <person name="Frisvad J.C."/>
            <person name="Nielsen K.F."/>
            <person name="Lyhne E.K."/>
            <person name="Kogle M.E."/>
            <person name="Kuo A."/>
            <person name="Riley R."/>
            <person name="Clum A."/>
            <person name="Nolan M."/>
            <person name="Lipzen A."/>
            <person name="Salamov A."/>
            <person name="Henrissat B."/>
            <person name="Wiebenga A."/>
            <person name="De vries R.P."/>
            <person name="Grigoriev I.V."/>
            <person name="Mortensen U.H."/>
            <person name="Andersen M.R."/>
            <person name="Baker S.E."/>
        </authorList>
    </citation>
    <scope>NUCLEOTIDE SEQUENCE</scope>
    <source>
        <strain evidence="1">CBS 621.78</strain>
    </source>
</reference>
<evidence type="ECO:0000313" key="2">
    <source>
        <dbReference type="Proteomes" id="UP000249057"/>
    </source>
</evidence>
<proteinExistence type="predicted"/>